<dbReference type="Proteomes" id="UP000887569">
    <property type="component" value="Unplaced"/>
</dbReference>
<sequence length="211" mass="23567">MEERGAAFTRFTADFFVSIFTFAGRQHFDLKVDANANIMCACPLAYVVLQYTSLKRPVSLPACHCFCTLVSFFSPIKTPGESCDFCCFPHISPIFRGVLTAASNRSLSLFLYLSVQLLVFAVCGCYDFTCKRRDANTLLRCNLKNFAENCLFHKFLATPTDKTAAEDIHLISMFASFWNRKGSKRCSSTSSSVYNLFVLASSVSSRPPSRV</sequence>
<keyword evidence="1" id="KW-1185">Reference proteome</keyword>
<evidence type="ECO:0000313" key="2">
    <source>
        <dbReference type="WBParaSite" id="PgB14X_g021_t01"/>
    </source>
</evidence>
<accession>A0A914ZQF0</accession>
<organism evidence="1 2">
    <name type="scientific">Parascaris univalens</name>
    <name type="common">Nematode worm</name>
    <dbReference type="NCBI Taxonomy" id="6257"/>
    <lineage>
        <taxon>Eukaryota</taxon>
        <taxon>Metazoa</taxon>
        <taxon>Ecdysozoa</taxon>
        <taxon>Nematoda</taxon>
        <taxon>Chromadorea</taxon>
        <taxon>Rhabditida</taxon>
        <taxon>Spirurina</taxon>
        <taxon>Ascaridomorpha</taxon>
        <taxon>Ascaridoidea</taxon>
        <taxon>Ascarididae</taxon>
        <taxon>Parascaris</taxon>
    </lineage>
</organism>
<evidence type="ECO:0000313" key="1">
    <source>
        <dbReference type="Proteomes" id="UP000887569"/>
    </source>
</evidence>
<proteinExistence type="predicted"/>
<protein>
    <submittedName>
        <fullName evidence="2">Uncharacterized protein</fullName>
    </submittedName>
</protein>
<dbReference type="WBParaSite" id="PgB14X_g021_t01">
    <property type="protein sequence ID" value="PgB14X_g021_t01"/>
    <property type="gene ID" value="PgB14X_g021"/>
</dbReference>
<dbReference type="AlphaFoldDB" id="A0A914ZQF0"/>
<name>A0A914ZQF0_PARUN</name>
<reference evidence="2" key="1">
    <citation type="submission" date="2022-11" db="UniProtKB">
        <authorList>
            <consortium name="WormBaseParasite"/>
        </authorList>
    </citation>
    <scope>IDENTIFICATION</scope>
</reference>